<dbReference type="Gene3D" id="2.40.50.90">
    <property type="match status" value="1"/>
</dbReference>
<reference evidence="2 3" key="1">
    <citation type="submission" date="2020-04" db="EMBL/GenBank/DDBJ databases">
        <title>Advantages and limits of metagenomic assembly and binning of a giant virus.</title>
        <authorList>
            <person name="Schulz F."/>
            <person name="Andreani J."/>
            <person name="Francis R."/>
            <person name="Boudjemaa H."/>
            <person name="Bou Khalil J.Y."/>
            <person name="Lee J."/>
            <person name="La Scola B."/>
            <person name="Woyke T."/>
        </authorList>
    </citation>
    <scope>NUCLEOTIDE SEQUENCE [LARGE SCALE GENOMIC DNA]</scope>
    <source>
        <strain evidence="2 3">FV1/VV64</strain>
    </source>
</reference>
<gene>
    <name evidence="2" type="ORF">Fadolivirus_1_572</name>
</gene>
<evidence type="ECO:0000313" key="2">
    <source>
        <dbReference type="EMBL" id="QKF94030.1"/>
    </source>
</evidence>
<dbReference type="Pfam" id="PF00565">
    <property type="entry name" value="SNase"/>
    <property type="match status" value="1"/>
</dbReference>
<dbReference type="InterPro" id="IPR016071">
    <property type="entry name" value="Staphylococal_nuclease_OB-fold"/>
</dbReference>
<name>A0A7D3UT40_9VIRU</name>
<dbReference type="Proteomes" id="UP001162001">
    <property type="component" value="Segment"/>
</dbReference>
<keyword evidence="3" id="KW-1185">Reference proteome</keyword>
<accession>A0A7D3UT40</accession>
<evidence type="ECO:0000259" key="1">
    <source>
        <dbReference type="Pfam" id="PF00565"/>
    </source>
</evidence>
<evidence type="ECO:0000313" key="3">
    <source>
        <dbReference type="Proteomes" id="UP001162001"/>
    </source>
</evidence>
<proteinExistence type="predicted"/>
<dbReference type="EMBL" id="MT418680">
    <property type="protein sequence ID" value="QKF94030.1"/>
    <property type="molecule type" value="Genomic_DNA"/>
</dbReference>
<dbReference type="InterPro" id="IPR035437">
    <property type="entry name" value="SNase_OB-fold_sf"/>
</dbReference>
<sequence>MTKINETLKELSELNDCNFFSFNGEIHLAKITKCYDGDTFHCIFKHNGIYQKFHIRMEGYDSWEMKPNKSLPENKRNELITKAHLAKQRLEELILNKNVYIFCKKFDKYGRILASVKLDLNDTKTINDIMIEENHGYVYFGGTKKMTDSD</sequence>
<protein>
    <submittedName>
        <fullName evidence="2">SNase-like OB-fold superfamily protein</fullName>
    </submittedName>
</protein>
<feature type="domain" description="TNase-like" evidence="1">
    <location>
        <begin position="79"/>
        <end position="140"/>
    </location>
</feature>
<dbReference type="SUPFAM" id="SSF50199">
    <property type="entry name" value="Staphylococcal nuclease"/>
    <property type="match status" value="1"/>
</dbReference>
<organism evidence="2 3">
    <name type="scientific">Fadolivirus FV1/VV64</name>
    <dbReference type="NCBI Taxonomy" id="3070911"/>
    <lineage>
        <taxon>Viruses</taxon>
        <taxon>Varidnaviria</taxon>
        <taxon>Bamfordvirae</taxon>
        <taxon>Nucleocytoviricota</taxon>
        <taxon>Megaviricetes</taxon>
        <taxon>Imitervirales</taxon>
        <taxon>Mimiviridae</taxon>
        <taxon>Klosneuvirinae</taxon>
        <taxon>Fadolivirus</taxon>
        <taxon>Fadolivirus algeromassiliense</taxon>
    </lineage>
</organism>